<feature type="transmembrane region" description="Helical" evidence="9">
    <location>
        <begin position="496"/>
        <end position="515"/>
    </location>
</feature>
<dbReference type="STRING" id="1123307.GCA_000380065_01046"/>
<dbReference type="AlphaFoldDB" id="A0A380KWY0"/>
<organism evidence="10 11">
    <name type="scientific">Streptococcus massiliensis</name>
    <dbReference type="NCBI Taxonomy" id="313439"/>
    <lineage>
        <taxon>Bacteria</taxon>
        <taxon>Bacillati</taxon>
        <taxon>Bacillota</taxon>
        <taxon>Bacilli</taxon>
        <taxon>Lactobacillales</taxon>
        <taxon>Streptococcaceae</taxon>
        <taxon>Streptococcus</taxon>
    </lineage>
</organism>
<dbReference type="GO" id="GO:0007035">
    <property type="term" value="P:vacuolar acidification"/>
    <property type="evidence" value="ECO:0007669"/>
    <property type="project" value="TreeGrafter"/>
</dbReference>
<comment type="subcellular location">
    <subcellularLocation>
        <location evidence="1">Membrane</location>
        <topology evidence="1">Multi-pass membrane protein</topology>
    </subcellularLocation>
</comment>
<evidence type="ECO:0000313" key="10">
    <source>
        <dbReference type="EMBL" id="SUN76061.1"/>
    </source>
</evidence>
<evidence type="ECO:0000256" key="6">
    <source>
        <dbReference type="ARBA" id="ARBA00023065"/>
    </source>
</evidence>
<dbReference type="PANTHER" id="PTHR11629:SF63">
    <property type="entry name" value="V-TYPE PROTON ATPASE SUBUNIT A"/>
    <property type="match status" value="1"/>
</dbReference>
<dbReference type="Proteomes" id="UP000254634">
    <property type="component" value="Unassembled WGS sequence"/>
</dbReference>
<gene>
    <name evidence="10" type="primary">ntpI</name>
    <name evidence="10" type="ORF">NCTC13765_00507</name>
</gene>
<evidence type="ECO:0000256" key="7">
    <source>
        <dbReference type="ARBA" id="ARBA00023136"/>
    </source>
</evidence>
<keyword evidence="10" id="KW-0378">Hydrolase</keyword>
<feature type="transmembrane region" description="Helical" evidence="9">
    <location>
        <begin position="426"/>
        <end position="444"/>
    </location>
</feature>
<feature type="coiled-coil region" evidence="8">
    <location>
        <begin position="128"/>
        <end position="158"/>
    </location>
</feature>
<evidence type="ECO:0000256" key="5">
    <source>
        <dbReference type="ARBA" id="ARBA00022989"/>
    </source>
</evidence>
<proteinExistence type="inferred from homology"/>
<dbReference type="GO" id="GO:0033179">
    <property type="term" value="C:proton-transporting V-type ATPase, V0 domain"/>
    <property type="evidence" value="ECO:0007669"/>
    <property type="project" value="InterPro"/>
</dbReference>
<evidence type="ECO:0000256" key="8">
    <source>
        <dbReference type="SAM" id="Coils"/>
    </source>
</evidence>
<dbReference type="Pfam" id="PF01496">
    <property type="entry name" value="V_ATPase_I"/>
    <property type="match status" value="1"/>
</dbReference>
<dbReference type="InterPro" id="IPR002490">
    <property type="entry name" value="V-ATPase_116kDa_su"/>
</dbReference>
<keyword evidence="11" id="KW-1185">Reference proteome</keyword>
<dbReference type="GO" id="GO:0016471">
    <property type="term" value="C:vacuolar proton-transporting V-type ATPase complex"/>
    <property type="evidence" value="ECO:0007669"/>
    <property type="project" value="TreeGrafter"/>
</dbReference>
<dbReference type="GO" id="GO:0046961">
    <property type="term" value="F:proton-transporting ATPase activity, rotational mechanism"/>
    <property type="evidence" value="ECO:0007669"/>
    <property type="project" value="InterPro"/>
</dbReference>
<evidence type="ECO:0000256" key="3">
    <source>
        <dbReference type="ARBA" id="ARBA00022448"/>
    </source>
</evidence>
<evidence type="ECO:0000256" key="9">
    <source>
        <dbReference type="SAM" id="Phobius"/>
    </source>
</evidence>
<protein>
    <submittedName>
        <fullName evidence="10">V-type ATP synthase subunit I</fullName>
        <ecNumber evidence="10">3.6.3.14</ecNumber>
    </submittedName>
</protein>
<feature type="transmembrane region" description="Helical" evidence="9">
    <location>
        <begin position="521"/>
        <end position="545"/>
    </location>
</feature>
<keyword evidence="8" id="KW-0175">Coiled coil</keyword>
<evidence type="ECO:0000256" key="4">
    <source>
        <dbReference type="ARBA" id="ARBA00022692"/>
    </source>
</evidence>
<comment type="similarity">
    <text evidence="2">Belongs to the V-ATPase 116 kDa subunit family.</text>
</comment>
<dbReference type="GO" id="GO:0016787">
    <property type="term" value="F:hydrolase activity"/>
    <property type="evidence" value="ECO:0007669"/>
    <property type="project" value="UniProtKB-KW"/>
</dbReference>
<keyword evidence="5 9" id="KW-1133">Transmembrane helix</keyword>
<evidence type="ECO:0000313" key="11">
    <source>
        <dbReference type="Proteomes" id="UP000254634"/>
    </source>
</evidence>
<sequence length="670" mass="75563">MAVSSMQAISLILPADELDDVLRFLQSQQSVQIHELKEDKEWFAAFDNELVHNPMIEQVEEGTERKLQGEEALQYLLKRQQQLEQAISQLESYLPKSSVFQSLRKLPRQMSFEELEMSAQASDEKAILKQISENLHTLNQAKNTQKELQAELGQLEKWSSLEITPNDLKRLKYINAAVGTIPNNRDGDPSSILLNDSNLEVEEVFQTETELGFIIFSKLRDNDAFFKRLETYHFKEFDYSHEDLPKVRCEVLRQQIKSEKDKAQAALTQLQTASAELDTLKLRLDYMLNAYRRQLSKKNLASTRYLVALEGWIEADQVGTLQETLQAVFGARISLQTRELSEEEQGQAPIKLHNPALVEPFELVTEMYALPKYHEQDPTPIVAVFYFVFFGMMVADLGYGLLMMLATSFALHFLHFSPKVEKNLRLFRTLSLAVAIWGVIYGSFLGFELPFVLIRTSTDTMTILLISIIFGFITVLVGLFLAGLKNVRVKDYAEAYNSGFAWVLILFGLMLFAVGKLLSGFAFLVPIGQWLALVNAIAILVVSIISAKSLTGLGSGLYNLYGVSSYVGDLVSFTRLMALGLSGASIGTAFNVIVNLFPPLARFSIGILIFILLHSINLFLSILSGYVHGARLMFVEFFGKFYEGGGKAFHPLKPAEKYIKIIKEENKMKT</sequence>
<evidence type="ECO:0000256" key="1">
    <source>
        <dbReference type="ARBA" id="ARBA00004141"/>
    </source>
</evidence>
<accession>A0A380KWY0</accession>
<feature type="transmembrane region" description="Helical" evidence="9">
    <location>
        <begin position="603"/>
        <end position="623"/>
    </location>
</feature>
<dbReference type="RefSeq" id="WP_018371744.1">
    <property type="nucleotide sequence ID" value="NZ_UHFR01000005.1"/>
</dbReference>
<dbReference type="EMBL" id="UHFR01000005">
    <property type="protein sequence ID" value="SUN76061.1"/>
    <property type="molecule type" value="Genomic_DNA"/>
</dbReference>
<dbReference type="EC" id="3.6.3.14" evidence="10"/>
<dbReference type="GO" id="GO:0051117">
    <property type="term" value="F:ATPase binding"/>
    <property type="evidence" value="ECO:0007669"/>
    <property type="project" value="TreeGrafter"/>
</dbReference>
<dbReference type="OrthoDB" id="9803814at2"/>
<feature type="coiled-coil region" evidence="8">
    <location>
        <begin position="249"/>
        <end position="283"/>
    </location>
</feature>
<keyword evidence="4 9" id="KW-0812">Transmembrane</keyword>
<keyword evidence="6" id="KW-0406">Ion transport</keyword>
<feature type="transmembrane region" description="Helical" evidence="9">
    <location>
        <begin position="576"/>
        <end position="597"/>
    </location>
</feature>
<keyword evidence="3" id="KW-0813">Transport</keyword>
<feature type="transmembrane region" description="Helical" evidence="9">
    <location>
        <begin position="464"/>
        <end position="484"/>
    </location>
</feature>
<keyword evidence="7 9" id="KW-0472">Membrane</keyword>
<feature type="transmembrane region" description="Helical" evidence="9">
    <location>
        <begin position="384"/>
        <end position="414"/>
    </location>
</feature>
<reference evidence="10" key="1">
    <citation type="submission" date="2018-06" db="EMBL/GenBank/DDBJ databases">
        <authorList>
            <consortium name="Pathogen Informatics"/>
            <person name="Doyle S."/>
        </authorList>
    </citation>
    <scope>NUCLEOTIDE SEQUENCE [LARGE SCALE GENOMIC DNA]</scope>
    <source>
        <strain evidence="10">NCTC13765</strain>
    </source>
</reference>
<name>A0A380KWY0_9STRE</name>
<evidence type="ECO:0000256" key="2">
    <source>
        <dbReference type="ARBA" id="ARBA00009904"/>
    </source>
</evidence>
<dbReference type="PANTHER" id="PTHR11629">
    <property type="entry name" value="VACUOLAR PROTON ATPASES"/>
    <property type="match status" value="1"/>
</dbReference>